<gene>
    <name evidence="1" type="ORF">QFC21_000867</name>
</gene>
<keyword evidence="2" id="KW-1185">Reference proteome</keyword>
<name>A0ACC2W8N1_9TREE</name>
<evidence type="ECO:0000313" key="1">
    <source>
        <dbReference type="EMBL" id="KAJ9107416.1"/>
    </source>
</evidence>
<comment type="caution">
    <text evidence="1">The sequence shown here is derived from an EMBL/GenBank/DDBJ whole genome shotgun (WGS) entry which is preliminary data.</text>
</comment>
<dbReference type="Proteomes" id="UP001227268">
    <property type="component" value="Unassembled WGS sequence"/>
</dbReference>
<organism evidence="1 2">
    <name type="scientific">Naganishia friedmannii</name>
    <dbReference type="NCBI Taxonomy" id="89922"/>
    <lineage>
        <taxon>Eukaryota</taxon>
        <taxon>Fungi</taxon>
        <taxon>Dikarya</taxon>
        <taxon>Basidiomycota</taxon>
        <taxon>Agaricomycotina</taxon>
        <taxon>Tremellomycetes</taxon>
        <taxon>Filobasidiales</taxon>
        <taxon>Filobasidiaceae</taxon>
        <taxon>Naganishia</taxon>
    </lineage>
</organism>
<sequence>MNAFEQLSSQEPVSLLRWSAVSSVSSADLGFDAQTAFVILQLLSLITFYDGIGGYNLPIALFGIIAHQQTSSTESWKQFLMILFSSFFIDAFRLLGRTSGFGFLLGAVLIGLKIAVYFSGMRTLRERGDDLRWSHVGDMVRNPRNAFRSGGGETLGGSADNGNNSQTIWQMPGAFGGAPAAPRDDPVNFPASGGFRLGTADEDPERDAGVGHPVPSSAPGRGGYQTLP</sequence>
<reference evidence="1" key="1">
    <citation type="submission" date="2023-04" db="EMBL/GenBank/DDBJ databases">
        <title>Draft Genome sequencing of Naganishia species isolated from polar environments using Oxford Nanopore Technology.</title>
        <authorList>
            <person name="Leo P."/>
            <person name="Venkateswaran K."/>
        </authorList>
    </citation>
    <scope>NUCLEOTIDE SEQUENCE</scope>
    <source>
        <strain evidence="1">MNA-CCFEE 5423</strain>
    </source>
</reference>
<proteinExistence type="predicted"/>
<protein>
    <submittedName>
        <fullName evidence="1">Uncharacterized protein</fullName>
    </submittedName>
</protein>
<accession>A0ACC2W8N1</accession>
<dbReference type="EMBL" id="JASBWT010000002">
    <property type="protein sequence ID" value="KAJ9107416.1"/>
    <property type="molecule type" value="Genomic_DNA"/>
</dbReference>
<evidence type="ECO:0000313" key="2">
    <source>
        <dbReference type="Proteomes" id="UP001227268"/>
    </source>
</evidence>